<evidence type="ECO:0000313" key="4">
    <source>
        <dbReference type="Proteomes" id="UP000070444"/>
    </source>
</evidence>
<evidence type="ECO:0000313" key="3">
    <source>
        <dbReference type="EMBL" id="KXN71151.1"/>
    </source>
</evidence>
<evidence type="ECO:0000256" key="1">
    <source>
        <dbReference type="SAM" id="MobiDB-lite"/>
    </source>
</evidence>
<feature type="compositionally biased region" description="Polar residues" evidence="1">
    <location>
        <begin position="325"/>
        <end position="342"/>
    </location>
</feature>
<keyword evidence="2" id="KW-0812">Transmembrane</keyword>
<gene>
    <name evidence="3" type="ORF">CONCODRAFT_78493</name>
</gene>
<protein>
    <submittedName>
        <fullName evidence="3">Uncharacterized protein</fullName>
    </submittedName>
</protein>
<organism evidence="3 4">
    <name type="scientific">Conidiobolus coronatus (strain ATCC 28846 / CBS 209.66 / NRRL 28638)</name>
    <name type="common">Delacroixia coronata</name>
    <dbReference type="NCBI Taxonomy" id="796925"/>
    <lineage>
        <taxon>Eukaryota</taxon>
        <taxon>Fungi</taxon>
        <taxon>Fungi incertae sedis</taxon>
        <taxon>Zoopagomycota</taxon>
        <taxon>Entomophthoromycotina</taxon>
        <taxon>Entomophthoromycetes</taxon>
        <taxon>Entomophthorales</taxon>
        <taxon>Ancylistaceae</taxon>
        <taxon>Conidiobolus</taxon>
    </lineage>
</organism>
<evidence type="ECO:0000256" key="2">
    <source>
        <dbReference type="SAM" id="Phobius"/>
    </source>
</evidence>
<accession>A0A137P893</accession>
<keyword evidence="2" id="KW-0472">Membrane</keyword>
<proteinExistence type="predicted"/>
<feature type="transmembrane region" description="Helical" evidence="2">
    <location>
        <begin position="185"/>
        <end position="210"/>
    </location>
</feature>
<dbReference type="Proteomes" id="UP000070444">
    <property type="component" value="Unassembled WGS sequence"/>
</dbReference>
<dbReference type="Gene3D" id="2.60.120.260">
    <property type="entry name" value="Galactose-binding domain-like"/>
    <property type="match status" value="1"/>
</dbReference>
<name>A0A137P893_CONC2</name>
<feature type="non-terminal residue" evidence="3">
    <location>
        <position position="564"/>
    </location>
</feature>
<keyword evidence="2" id="KW-1133">Transmembrane helix</keyword>
<reference evidence="3 4" key="1">
    <citation type="journal article" date="2015" name="Genome Biol. Evol.">
        <title>Phylogenomic analyses indicate that early fungi evolved digesting cell walls of algal ancestors of land plants.</title>
        <authorList>
            <person name="Chang Y."/>
            <person name="Wang S."/>
            <person name="Sekimoto S."/>
            <person name="Aerts A.L."/>
            <person name="Choi C."/>
            <person name="Clum A."/>
            <person name="LaButti K.M."/>
            <person name="Lindquist E.A."/>
            <person name="Yee Ngan C."/>
            <person name="Ohm R.A."/>
            <person name="Salamov A.A."/>
            <person name="Grigoriev I.V."/>
            <person name="Spatafora J.W."/>
            <person name="Berbee M.L."/>
        </authorList>
    </citation>
    <scope>NUCLEOTIDE SEQUENCE [LARGE SCALE GENOMIC DNA]</scope>
    <source>
        <strain evidence="3 4">NRRL 28638</strain>
    </source>
</reference>
<sequence>MSRSSSIASPTKHESKAGNLRFPSRANSGDQSPPRSNFEEEQQQVLGGYMAAGRYCLRGNNISRSSSFSQHVNPHHALNERDFEAGSPQNLKTSAKLSFRVGSNSPSNNTYSPSTFQDYETVLEKRPYAGPDSFQDDVGTITKLTELAYDEAFGEQEARKTSLLWWTTQHILSALVFIVRVPLVILYYIFLLFTSPIGIALTAISCYFLVNCVIGPHFYPEFYPIIVPEPRTLKDTHSITTSKDNLQVIEEIHTTEKAHQDFDQEVQVPTSTFHEIIDQIVTTTEAFSHIPQVSHILDKITTQPEEYFEIEEPVSITHEEAIELSPTNDESSHPTSISQPQVIDQDESEIIKDEASSALPDVKQSLPEDFANLNRNAFIISEGTHPLYQFTSAPGVLSQLGLGYFERLLSNMGLQNSQKTGQFVLSDDHPDNHCFHIEAKSKITIELGEAVKPSEFKLKFMIPSTNQPAQKGSIPIEVISFYGLNLGREDKYKLKTFSPVNRPDLFSSIPTIVDWSSSTNVIKFDVDENSESSTKFYKQYQIQVNADSNLDLCISRANIIGYSI</sequence>
<dbReference type="EMBL" id="KQ964482">
    <property type="protein sequence ID" value="KXN71151.1"/>
    <property type="molecule type" value="Genomic_DNA"/>
</dbReference>
<keyword evidence="4" id="KW-1185">Reference proteome</keyword>
<feature type="compositionally biased region" description="Polar residues" evidence="1">
    <location>
        <begin position="25"/>
        <end position="35"/>
    </location>
</feature>
<feature type="region of interest" description="Disordered" evidence="1">
    <location>
        <begin position="1"/>
        <end position="42"/>
    </location>
</feature>
<feature type="region of interest" description="Disordered" evidence="1">
    <location>
        <begin position="324"/>
        <end position="345"/>
    </location>
</feature>
<dbReference type="AlphaFoldDB" id="A0A137P893"/>